<reference evidence="2" key="1">
    <citation type="submission" date="2021-11" db="EMBL/GenBank/DDBJ databases">
        <title>BS-T2-15 a new species belonging to the Comamonadaceae family isolated from the soil of a French oak forest.</title>
        <authorList>
            <person name="Mieszkin S."/>
            <person name="Alain K."/>
        </authorList>
    </citation>
    <scope>NUCLEOTIDE SEQUENCE</scope>
    <source>
        <strain evidence="2">BS-T2-15</strain>
    </source>
</reference>
<feature type="signal peptide" evidence="1">
    <location>
        <begin position="1"/>
        <end position="28"/>
    </location>
</feature>
<dbReference type="Proteomes" id="UP001139353">
    <property type="component" value="Unassembled WGS sequence"/>
</dbReference>
<dbReference type="InterPro" id="IPR036249">
    <property type="entry name" value="Thioredoxin-like_sf"/>
</dbReference>
<dbReference type="InterPro" id="IPR010634">
    <property type="entry name" value="DUF1223"/>
</dbReference>
<keyword evidence="3" id="KW-1185">Reference proteome</keyword>
<dbReference type="Pfam" id="PF06764">
    <property type="entry name" value="DUF1223"/>
    <property type="match status" value="1"/>
</dbReference>
<comment type="caution">
    <text evidence="2">The sequence shown here is derived from an EMBL/GenBank/DDBJ whole genome shotgun (WGS) entry which is preliminary data.</text>
</comment>
<dbReference type="PANTHER" id="PTHR36057">
    <property type="match status" value="1"/>
</dbReference>
<dbReference type="PANTHER" id="PTHR36057:SF1">
    <property type="entry name" value="LIPOPROTEIN LIPID ATTACHMENT SITE-LIKE PROTEIN, PUTATIVE (DUF1223)-RELATED"/>
    <property type="match status" value="1"/>
</dbReference>
<gene>
    <name evidence="2" type="ORF">LPC04_01700</name>
</gene>
<dbReference type="SUPFAM" id="SSF52833">
    <property type="entry name" value="Thioredoxin-like"/>
    <property type="match status" value="1"/>
</dbReference>
<evidence type="ECO:0000313" key="2">
    <source>
        <dbReference type="EMBL" id="MCK9684417.1"/>
    </source>
</evidence>
<evidence type="ECO:0000313" key="3">
    <source>
        <dbReference type="Proteomes" id="UP001139353"/>
    </source>
</evidence>
<name>A0A9X1YEZ6_9BURK</name>
<proteinExistence type="predicted"/>
<sequence length="259" mass="26982">MRHPTTSSPLRRVLALLGLAVSATLALAAPTGASAASSCSAQSGATVPAVIELYTSEGCNSCPPADRWLSSLKGRDDVVALAFHVDYWDSLGWKDRFAQPQFTQRQNATQHTSGARFAYTPQVILDSRDAPNWSSLPPAVLQRRTPAAIGLALARDGSGLALTVTPGAGAPAALSGYVAVVDDGLQTHVGAGENRGETLHQDGVVRELLPWNLAGGRPATLRFASASTPEPGATRHWVAVATDGPYGKPLQAVTLACAR</sequence>
<keyword evidence="1" id="KW-0732">Signal</keyword>
<accession>A0A9X1YEZ6</accession>
<evidence type="ECO:0000256" key="1">
    <source>
        <dbReference type="SAM" id="SignalP"/>
    </source>
</evidence>
<protein>
    <submittedName>
        <fullName evidence="2">DUF1223 domain-containing protein</fullName>
    </submittedName>
</protein>
<dbReference type="RefSeq" id="WP_275680448.1">
    <property type="nucleotide sequence ID" value="NZ_JAJLJH010000001.1"/>
</dbReference>
<dbReference type="EMBL" id="JAJLJH010000001">
    <property type="protein sequence ID" value="MCK9684417.1"/>
    <property type="molecule type" value="Genomic_DNA"/>
</dbReference>
<organism evidence="2 3">
    <name type="scientific">Scleromatobacter humisilvae</name>
    <dbReference type="NCBI Taxonomy" id="2897159"/>
    <lineage>
        <taxon>Bacteria</taxon>
        <taxon>Pseudomonadati</taxon>
        <taxon>Pseudomonadota</taxon>
        <taxon>Betaproteobacteria</taxon>
        <taxon>Burkholderiales</taxon>
        <taxon>Sphaerotilaceae</taxon>
        <taxon>Scleromatobacter</taxon>
    </lineage>
</organism>
<dbReference type="AlphaFoldDB" id="A0A9X1YEZ6"/>
<feature type="chain" id="PRO_5040970460" evidence="1">
    <location>
        <begin position="29"/>
        <end position="259"/>
    </location>
</feature>